<comment type="caution">
    <text evidence="1">The sequence shown here is derived from an EMBL/GenBank/DDBJ whole genome shotgun (WGS) entry which is preliminary data.</text>
</comment>
<protein>
    <recommendedName>
        <fullName evidence="3">Ricin B lectin domain-containing protein</fullName>
    </recommendedName>
</protein>
<proteinExistence type="predicted"/>
<dbReference type="EMBL" id="JARPOI010000002">
    <property type="protein sequence ID" value="KAJ9187184.1"/>
    <property type="molecule type" value="Genomic_DNA"/>
</dbReference>
<evidence type="ECO:0008006" key="3">
    <source>
        <dbReference type="Google" id="ProtNLM"/>
    </source>
</evidence>
<gene>
    <name evidence="1" type="ORF">P3X46_002669</name>
</gene>
<dbReference type="Proteomes" id="UP001174677">
    <property type="component" value="Chromosome 2"/>
</dbReference>
<sequence>METAEYRALKKLANMNRYLVLIVLLLAVIIHISVIDGLKSEKLCSQCSKCDTNQCPASDAYPHMTAFDDTLIAGALQSDYVDANDRGVYSVPNIKGGTSAKYNAYFGWKSTSGSASGYHRLRNYMDRCSGGQSYLTVDEHGKVRLRSLKSLKSLAEADWKSINPPKKLNHRGFRFWVSHSTGKCLTVLGGKKDKKTVGVAECKFDGSNTFQLFAFRFHYHKAFCCCGVYNE</sequence>
<keyword evidence="2" id="KW-1185">Reference proteome</keyword>
<reference evidence="1" key="1">
    <citation type="journal article" date="2023" name="Plant Biotechnol. J.">
        <title>Chromosome-level wild Hevea brasiliensis genome provides new tools for genomic-assisted breeding and valuable loci to elevate rubber yield.</title>
        <authorList>
            <person name="Cheng H."/>
            <person name="Song X."/>
            <person name="Hu Y."/>
            <person name="Wu T."/>
            <person name="Yang Q."/>
            <person name="An Z."/>
            <person name="Feng S."/>
            <person name="Deng Z."/>
            <person name="Wu W."/>
            <person name="Zeng X."/>
            <person name="Tu M."/>
            <person name="Wang X."/>
            <person name="Huang H."/>
        </authorList>
    </citation>
    <scope>NUCLEOTIDE SEQUENCE</scope>
    <source>
        <strain evidence="1">MT/VB/25A 57/8</strain>
    </source>
</reference>
<name>A0ABQ9N4Q7_HEVBR</name>
<organism evidence="1 2">
    <name type="scientific">Hevea brasiliensis</name>
    <name type="common">Para rubber tree</name>
    <name type="synonym">Siphonia brasiliensis</name>
    <dbReference type="NCBI Taxonomy" id="3981"/>
    <lineage>
        <taxon>Eukaryota</taxon>
        <taxon>Viridiplantae</taxon>
        <taxon>Streptophyta</taxon>
        <taxon>Embryophyta</taxon>
        <taxon>Tracheophyta</taxon>
        <taxon>Spermatophyta</taxon>
        <taxon>Magnoliopsida</taxon>
        <taxon>eudicotyledons</taxon>
        <taxon>Gunneridae</taxon>
        <taxon>Pentapetalae</taxon>
        <taxon>rosids</taxon>
        <taxon>fabids</taxon>
        <taxon>Malpighiales</taxon>
        <taxon>Euphorbiaceae</taxon>
        <taxon>Crotonoideae</taxon>
        <taxon>Micrandreae</taxon>
        <taxon>Hevea</taxon>
    </lineage>
</organism>
<evidence type="ECO:0000313" key="1">
    <source>
        <dbReference type="EMBL" id="KAJ9187184.1"/>
    </source>
</evidence>
<evidence type="ECO:0000313" key="2">
    <source>
        <dbReference type="Proteomes" id="UP001174677"/>
    </source>
</evidence>
<accession>A0ABQ9N4Q7</accession>